<evidence type="ECO:0000256" key="8">
    <source>
        <dbReference type="ARBA" id="ARBA00044968"/>
    </source>
</evidence>
<feature type="binding site" evidence="12">
    <location>
        <position position="176"/>
    </location>
    <ligand>
        <name>Mg(2+)</name>
        <dbReference type="ChEBI" id="CHEBI:18420"/>
    </ligand>
</feature>
<evidence type="ECO:0000256" key="4">
    <source>
        <dbReference type="ARBA" id="ARBA00022842"/>
    </source>
</evidence>
<feature type="active site" description="Nucleophile" evidence="10">
    <location>
        <position position="13"/>
    </location>
</feature>
<evidence type="ECO:0000256" key="6">
    <source>
        <dbReference type="ARBA" id="ARBA00023277"/>
    </source>
</evidence>
<dbReference type="InterPro" id="IPR036412">
    <property type="entry name" value="HAD-like_sf"/>
</dbReference>
<proteinExistence type="inferred from homology"/>
<dbReference type="InterPro" id="IPR051600">
    <property type="entry name" value="Beta-PGM-like"/>
</dbReference>
<dbReference type="InterPro" id="IPR010976">
    <property type="entry name" value="B-phosphoglucomutase_hydrolase"/>
</dbReference>
<sequence>MPQITDIKGFAFDLDGVLADTARFHSQAWQQIALKLAIPWTERLEAGIKGIDRAASIALILNSVHRYDEFTAAEINQLMQEKNQIYNEYITTLTPKDVLPGIYQLLVELKQHGFPMSVASASRNAPAIIARLGIADFFTGIVDPAKVSAGKPAPDIFLEAAQILELQPAQVIGVEDSSAGVASIHAAGETSLGIGPEAFQAQIHFDNTAELSLTSIEAKLKSLH</sequence>
<dbReference type="PATRIC" id="fig|1423722.3.peg.1251"/>
<keyword evidence="5" id="KW-0413">Isomerase</keyword>
<keyword evidence="15" id="KW-1185">Reference proteome</keyword>
<comment type="catalytic activity">
    <reaction evidence="7">
        <text>beta-D-glucose 1-phosphate = beta-D-glucose 6-phosphate</text>
        <dbReference type="Rhea" id="RHEA:20113"/>
        <dbReference type="ChEBI" id="CHEBI:57684"/>
        <dbReference type="ChEBI" id="CHEBI:58247"/>
        <dbReference type="EC" id="5.4.2.6"/>
    </reaction>
</comment>
<dbReference type="RefSeq" id="WP_054746046.1">
    <property type="nucleotide sequence ID" value="NZ_AZCV01000004.1"/>
</dbReference>
<accession>A0A0R1GUE9</accession>
<evidence type="ECO:0000256" key="7">
    <source>
        <dbReference type="ARBA" id="ARBA00044926"/>
    </source>
</evidence>
<feature type="binding site" evidence="11">
    <location>
        <position position="56"/>
    </location>
    <ligand>
        <name>substrate</name>
    </ligand>
</feature>
<protein>
    <recommendedName>
        <fullName evidence="9">Beta-phosphoglucomutase</fullName>
        <ecNumber evidence="8">5.4.2.6</ecNumber>
    </recommendedName>
</protein>
<dbReference type="Pfam" id="PF00702">
    <property type="entry name" value="Hydrolase"/>
    <property type="match status" value="1"/>
</dbReference>
<feature type="site" description="Important for catalytic activity and assists the phosphoryl transfer reaction to Asp8 by balancing charge and orienting the reacting groups" evidence="13">
    <location>
        <position position="120"/>
    </location>
</feature>
<dbReference type="NCBIfam" id="TIGR01509">
    <property type="entry name" value="HAD-SF-IA-v3"/>
    <property type="match status" value="1"/>
</dbReference>
<feature type="binding site" evidence="11">
    <location>
        <position position="29"/>
    </location>
    <ligand>
        <name>substrate</name>
    </ligand>
</feature>
<dbReference type="InterPro" id="IPR023198">
    <property type="entry name" value="PGP-like_dom2"/>
</dbReference>
<feature type="active site" description="Proton donor/acceptor" evidence="10">
    <location>
        <position position="15"/>
    </location>
</feature>
<evidence type="ECO:0000256" key="12">
    <source>
        <dbReference type="PIRSR" id="PIRSR610972-3"/>
    </source>
</evidence>
<dbReference type="SUPFAM" id="SSF56784">
    <property type="entry name" value="HAD-like"/>
    <property type="match status" value="1"/>
</dbReference>
<comment type="similarity">
    <text evidence="1">Belongs to the HAD-like hydrolase superfamily. CbbY/CbbZ/Gph/YieH family.</text>
</comment>
<dbReference type="Gene3D" id="1.10.150.240">
    <property type="entry name" value="Putative phosphatase, domain 2"/>
    <property type="match status" value="1"/>
</dbReference>
<evidence type="ECO:0000313" key="14">
    <source>
        <dbReference type="EMBL" id="KRK37614.1"/>
    </source>
</evidence>
<evidence type="ECO:0000256" key="13">
    <source>
        <dbReference type="PIRSR" id="PIRSR610972-4"/>
    </source>
</evidence>
<evidence type="ECO:0000256" key="3">
    <source>
        <dbReference type="ARBA" id="ARBA00022723"/>
    </source>
</evidence>
<evidence type="ECO:0000256" key="2">
    <source>
        <dbReference type="ARBA" id="ARBA00022553"/>
    </source>
</evidence>
<feature type="binding site" evidence="11">
    <location>
        <begin position="48"/>
        <end position="53"/>
    </location>
    <ligand>
        <name>substrate</name>
    </ligand>
</feature>
<gene>
    <name evidence="14" type="ORF">FC62_GL001227</name>
</gene>
<dbReference type="EC" id="5.4.2.6" evidence="8"/>
<comment type="cofactor">
    <cofactor evidence="12">
        <name>Mg(2+)</name>
        <dbReference type="ChEBI" id="CHEBI:18420"/>
    </cofactor>
    <text evidence="12">Binds 2 magnesium ions per subunit.</text>
</comment>
<feature type="binding site" evidence="11">
    <location>
        <position position="151"/>
    </location>
    <ligand>
        <name>substrate</name>
    </ligand>
</feature>
<organism evidence="14 15">
    <name type="scientific">Amylolactobacillus amylotrophicus DSM 20534</name>
    <dbReference type="NCBI Taxonomy" id="1423722"/>
    <lineage>
        <taxon>Bacteria</taxon>
        <taxon>Bacillati</taxon>
        <taxon>Bacillota</taxon>
        <taxon>Bacilli</taxon>
        <taxon>Lactobacillales</taxon>
        <taxon>Lactobacillaceae</taxon>
        <taxon>Amylolactobacillus</taxon>
    </lineage>
</organism>
<keyword evidence="4 12" id="KW-0460">Magnesium</keyword>
<feature type="binding site" evidence="11">
    <location>
        <begin position="13"/>
        <end position="15"/>
    </location>
    <ligand>
        <name>substrate</name>
    </ligand>
</feature>
<comment type="caution">
    <text evidence="14">The sequence shown here is derived from an EMBL/GenBank/DDBJ whole genome shotgun (WGS) entry which is preliminary data.</text>
</comment>
<dbReference type="PANTHER" id="PTHR46193:SF18">
    <property type="entry name" value="HEXITOL PHOSPHATASE B"/>
    <property type="match status" value="1"/>
</dbReference>
<name>A0A0R1GUE9_9LACO</name>
<keyword evidence="3 12" id="KW-0479">Metal-binding</keyword>
<keyword evidence="6" id="KW-0119">Carbohydrate metabolism</keyword>
<evidence type="ECO:0000256" key="1">
    <source>
        <dbReference type="ARBA" id="ARBA00006171"/>
    </source>
</evidence>
<dbReference type="SFLD" id="SFLDG01129">
    <property type="entry name" value="C1.5:_HAD__Beta-PGM__Phosphata"/>
    <property type="match status" value="1"/>
</dbReference>
<dbReference type="GO" id="GO:0005975">
    <property type="term" value="P:carbohydrate metabolic process"/>
    <property type="evidence" value="ECO:0007669"/>
    <property type="project" value="InterPro"/>
</dbReference>
<dbReference type="AlphaFoldDB" id="A0A0R1GUE9"/>
<evidence type="ECO:0000256" key="10">
    <source>
        <dbReference type="PIRSR" id="PIRSR610972-1"/>
    </source>
</evidence>
<dbReference type="Gene3D" id="3.40.50.1000">
    <property type="entry name" value="HAD superfamily/HAD-like"/>
    <property type="match status" value="1"/>
</dbReference>
<feature type="binding site" evidence="12">
    <location>
        <position position="15"/>
    </location>
    <ligand>
        <name>Mg(2+)</name>
        <dbReference type="ChEBI" id="CHEBI:18420"/>
    </ligand>
</feature>
<dbReference type="InterPro" id="IPR006439">
    <property type="entry name" value="HAD-SF_hydro_IA"/>
</dbReference>
<dbReference type="EMBL" id="AZCV01000004">
    <property type="protein sequence ID" value="KRK37614.1"/>
    <property type="molecule type" value="Genomic_DNA"/>
</dbReference>
<dbReference type="NCBIfam" id="TIGR02009">
    <property type="entry name" value="PGMB-YQAB-SF"/>
    <property type="match status" value="1"/>
</dbReference>
<reference evidence="14 15" key="1">
    <citation type="journal article" date="2015" name="Genome Announc.">
        <title>Expanding the biotechnology potential of lactobacilli through comparative genomics of 213 strains and associated genera.</title>
        <authorList>
            <person name="Sun Z."/>
            <person name="Harris H.M."/>
            <person name="McCann A."/>
            <person name="Guo C."/>
            <person name="Argimon S."/>
            <person name="Zhang W."/>
            <person name="Yang X."/>
            <person name="Jeffery I.B."/>
            <person name="Cooney J.C."/>
            <person name="Kagawa T.F."/>
            <person name="Liu W."/>
            <person name="Song Y."/>
            <person name="Salvetti E."/>
            <person name="Wrobel A."/>
            <person name="Rasinkangas P."/>
            <person name="Parkhill J."/>
            <person name="Rea M.C."/>
            <person name="O'Sullivan O."/>
            <person name="Ritari J."/>
            <person name="Douillard F.P."/>
            <person name="Paul Ross R."/>
            <person name="Yang R."/>
            <person name="Briner A.E."/>
            <person name="Felis G.E."/>
            <person name="de Vos W.M."/>
            <person name="Barrangou R."/>
            <person name="Klaenhammer T.R."/>
            <person name="Caufield P.W."/>
            <person name="Cui Y."/>
            <person name="Zhang H."/>
            <person name="O'Toole P.W."/>
        </authorList>
    </citation>
    <scope>NUCLEOTIDE SEQUENCE [LARGE SCALE GENOMIC DNA]</scope>
    <source>
        <strain evidence="14 15">DSM 20534</strain>
    </source>
</reference>
<feature type="binding site" evidence="11">
    <location>
        <position position="82"/>
    </location>
    <ligand>
        <name>substrate</name>
    </ligand>
</feature>
<evidence type="ECO:0000256" key="9">
    <source>
        <dbReference type="ARBA" id="ARBA00044991"/>
    </source>
</evidence>
<dbReference type="InterPro" id="IPR023214">
    <property type="entry name" value="HAD_sf"/>
</dbReference>
<dbReference type="GO" id="GO:0000287">
    <property type="term" value="F:magnesium ion binding"/>
    <property type="evidence" value="ECO:0007669"/>
    <property type="project" value="InterPro"/>
</dbReference>
<evidence type="ECO:0000256" key="5">
    <source>
        <dbReference type="ARBA" id="ARBA00023235"/>
    </source>
</evidence>
<dbReference type="PANTHER" id="PTHR46193">
    <property type="entry name" value="6-PHOSPHOGLUCONATE PHOSPHATASE"/>
    <property type="match status" value="1"/>
</dbReference>
<keyword evidence="2" id="KW-0597">Phosphoprotein</keyword>
<dbReference type="GO" id="GO:0008801">
    <property type="term" value="F:beta-phosphoglucomutase activity"/>
    <property type="evidence" value="ECO:0007669"/>
    <property type="project" value="UniProtKB-EC"/>
</dbReference>
<feature type="binding site" evidence="11">
    <location>
        <begin position="120"/>
        <end position="124"/>
    </location>
    <ligand>
        <name>substrate</name>
    </ligand>
</feature>
<dbReference type="PRINTS" id="PR00413">
    <property type="entry name" value="HADHALOGNASE"/>
</dbReference>
<dbReference type="NCBIfam" id="TIGR01990">
    <property type="entry name" value="bPGM"/>
    <property type="match status" value="1"/>
</dbReference>
<evidence type="ECO:0000313" key="15">
    <source>
        <dbReference type="Proteomes" id="UP000050909"/>
    </source>
</evidence>
<dbReference type="CDD" id="cd02598">
    <property type="entry name" value="HAD_BPGM"/>
    <property type="match status" value="1"/>
</dbReference>
<dbReference type="Proteomes" id="UP000050909">
    <property type="component" value="Unassembled WGS sequence"/>
</dbReference>
<feature type="binding site" evidence="12">
    <location>
        <position position="175"/>
    </location>
    <ligand>
        <name>Mg(2+)</name>
        <dbReference type="ChEBI" id="CHEBI:18420"/>
    </ligand>
</feature>
<feature type="site" description="Important for catalytic activity and assists the phosphoryl transfer reaction to Asp8 by balancing charge and orienting the reacting groups" evidence="13">
    <location>
        <position position="151"/>
    </location>
</feature>
<evidence type="ECO:0000256" key="11">
    <source>
        <dbReference type="PIRSR" id="PIRSR610972-2"/>
    </source>
</evidence>
<dbReference type="SFLD" id="SFLDS00003">
    <property type="entry name" value="Haloacid_Dehalogenase"/>
    <property type="match status" value="1"/>
</dbReference>
<dbReference type="InterPro" id="IPR010972">
    <property type="entry name" value="Beta-PGM"/>
</dbReference>
<feature type="binding site" evidence="12">
    <location>
        <position position="13"/>
    </location>
    <ligand>
        <name>Mg(2+)</name>
        <dbReference type="ChEBI" id="CHEBI:18420"/>
    </ligand>
</feature>